<keyword evidence="1" id="KW-1133">Transmembrane helix</keyword>
<feature type="transmembrane region" description="Helical" evidence="1">
    <location>
        <begin position="90"/>
        <end position="108"/>
    </location>
</feature>
<proteinExistence type="predicted"/>
<evidence type="ECO:0000256" key="1">
    <source>
        <dbReference type="SAM" id="Phobius"/>
    </source>
</evidence>
<keyword evidence="1" id="KW-0812">Transmembrane</keyword>
<accession>A0ABU1TD71</accession>
<feature type="transmembrane region" description="Helical" evidence="1">
    <location>
        <begin position="7"/>
        <end position="25"/>
    </location>
</feature>
<evidence type="ECO:0000313" key="2">
    <source>
        <dbReference type="EMBL" id="MDR6943196.1"/>
    </source>
</evidence>
<protein>
    <submittedName>
        <fullName evidence="2">Membrane protein</fullName>
    </submittedName>
</protein>
<gene>
    <name evidence="2" type="ORF">J2W55_003049</name>
</gene>
<evidence type="ECO:0000313" key="3">
    <source>
        <dbReference type="Proteomes" id="UP001247620"/>
    </source>
</evidence>
<name>A0ABU1TD71_9SPHI</name>
<comment type="caution">
    <text evidence="2">The sequence shown here is derived from an EMBL/GenBank/DDBJ whole genome shotgun (WGS) entry which is preliminary data.</text>
</comment>
<sequence>MNKTKKITIAGITGTAFMTLFSYIVSMVKKEDFSEPEHLATMLHRLVPGTSKKFNQIAGWNAHFAVGLLFATAYVELWEAGKIKPSVKNAVLLGAVSGLLAVAVWKLTFKMHPLPPWINYNKYYIQLVPAHVVFALFATLAYRLWQNQDADVHKATLHKPVFNMAPGA</sequence>
<feature type="transmembrane region" description="Helical" evidence="1">
    <location>
        <begin position="57"/>
        <end position="78"/>
    </location>
</feature>
<dbReference type="EMBL" id="JAVDUU010000003">
    <property type="protein sequence ID" value="MDR6943196.1"/>
    <property type="molecule type" value="Genomic_DNA"/>
</dbReference>
<reference evidence="2 3" key="1">
    <citation type="submission" date="2023-07" db="EMBL/GenBank/DDBJ databases">
        <title>Sorghum-associated microbial communities from plants grown in Nebraska, USA.</title>
        <authorList>
            <person name="Schachtman D."/>
        </authorList>
    </citation>
    <scope>NUCLEOTIDE SEQUENCE [LARGE SCALE GENOMIC DNA]</scope>
    <source>
        <strain evidence="2 3">3262</strain>
    </source>
</reference>
<dbReference type="RefSeq" id="WP_310097039.1">
    <property type="nucleotide sequence ID" value="NZ_JAVDUU010000003.1"/>
</dbReference>
<organism evidence="2 3">
    <name type="scientific">Mucilaginibacter pocheonensis</name>
    <dbReference type="NCBI Taxonomy" id="398050"/>
    <lineage>
        <taxon>Bacteria</taxon>
        <taxon>Pseudomonadati</taxon>
        <taxon>Bacteroidota</taxon>
        <taxon>Sphingobacteriia</taxon>
        <taxon>Sphingobacteriales</taxon>
        <taxon>Sphingobacteriaceae</taxon>
        <taxon>Mucilaginibacter</taxon>
    </lineage>
</organism>
<dbReference type="Proteomes" id="UP001247620">
    <property type="component" value="Unassembled WGS sequence"/>
</dbReference>
<feature type="transmembrane region" description="Helical" evidence="1">
    <location>
        <begin position="123"/>
        <end position="145"/>
    </location>
</feature>
<keyword evidence="1" id="KW-0472">Membrane</keyword>
<keyword evidence="3" id="KW-1185">Reference proteome</keyword>